<dbReference type="Proteomes" id="UP000297713">
    <property type="component" value="Unassembled WGS sequence"/>
</dbReference>
<keyword evidence="1" id="KW-0808">Transferase</keyword>
<dbReference type="EMBL" id="LXQC01000144">
    <property type="protein sequence ID" value="TFE68007.1"/>
    <property type="molecule type" value="Genomic_DNA"/>
</dbReference>
<dbReference type="InterPro" id="IPR002139">
    <property type="entry name" value="Ribo/fructo_kinase"/>
</dbReference>
<evidence type="ECO:0000259" key="3">
    <source>
        <dbReference type="Pfam" id="PF00294"/>
    </source>
</evidence>
<dbReference type="AlphaFoldDB" id="A0A4Y8PBC5"/>
<proteinExistence type="predicted"/>
<dbReference type="PRINTS" id="PR00990">
    <property type="entry name" value="RIBOKINASE"/>
</dbReference>
<dbReference type="RefSeq" id="WP_134440312.1">
    <property type="nucleotide sequence ID" value="NZ_LXQC01000144.1"/>
</dbReference>
<comment type="caution">
    <text evidence="4">The sequence shown here is derived from an EMBL/GenBank/DDBJ whole genome shotgun (WGS) entry which is preliminary data.</text>
</comment>
<keyword evidence="5" id="KW-1185">Reference proteome</keyword>
<accession>A0A4Y8PBC5</accession>
<feature type="domain" description="Carbohydrate kinase PfkB" evidence="3">
    <location>
        <begin position="5"/>
        <end position="285"/>
    </location>
</feature>
<name>A0A4Y8PBC5_9BACT</name>
<gene>
    <name evidence="4" type="ORF">A7Q10_08720</name>
</gene>
<dbReference type="InterPro" id="IPR052562">
    <property type="entry name" value="Ketohexokinase-related"/>
</dbReference>
<dbReference type="InterPro" id="IPR011611">
    <property type="entry name" value="PfkB_dom"/>
</dbReference>
<organism evidence="4 5">
    <name type="scientific">Methylacidiphilum caldifontis</name>
    <dbReference type="NCBI Taxonomy" id="2795386"/>
    <lineage>
        <taxon>Bacteria</taxon>
        <taxon>Pseudomonadati</taxon>
        <taxon>Verrucomicrobiota</taxon>
        <taxon>Methylacidiphilae</taxon>
        <taxon>Methylacidiphilales</taxon>
        <taxon>Methylacidiphilaceae</taxon>
        <taxon>Methylacidiphilum (ex Ratnadevi et al. 2023)</taxon>
    </lineage>
</organism>
<dbReference type="PANTHER" id="PTHR42774:SF3">
    <property type="entry name" value="KETOHEXOKINASE"/>
    <property type="match status" value="1"/>
</dbReference>
<evidence type="ECO:0000256" key="1">
    <source>
        <dbReference type="ARBA" id="ARBA00022679"/>
    </source>
</evidence>
<dbReference type="Pfam" id="PF00294">
    <property type="entry name" value="PfkB"/>
    <property type="match status" value="1"/>
</dbReference>
<reference evidence="4 5" key="1">
    <citation type="submission" date="2016-05" db="EMBL/GenBank/DDBJ databases">
        <title>Diversity and Homogeneity among Thermoacidophilic Verrucomicrobia Methanotrophs Linked with Geographical Origin.</title>
        <authorList>
            <person name="Erikstad H.-A."/>
            <person name="Smestad N.B."/>
            <person name="Ceballos R.M."/>
            <person name="Birkeland N.-K."/>
        </authorList>
    </citation>
    <scope>NUCLEOTIDE SEQUENCE [LARGE SCALE GENOMIC DNA]</scope>
    <source>
        <strain evidence="4 5">Phi</strain>
    </source>
</reference>
<keyword evidence="2 4" id="KW-0418">Kinase</keyword>
<dbReference type="InterPro" id="IPR029056">
    <property type="entry name" value="Ribokinase-like"/>
</dbReference>
<dbReference type="GO" id="GO:0016301">
    <property type="term" value="F:kinase activity"/>
    <property type="evidence" value="ECO:0007669"/>
    <property type="project" value="UniProtKB-KW"/>
</dbReference>
<dbReference type="Gene3D" id="3.40.1190.20">
    <property type="match status" value="1"/>
</dbReference>
<evidence type="ECO:0000256" key="2">
    <source>
        <dbReference type="ARBA" id="ARBA00022777"/>
    </source>
</evidence>
<dbReference type="SUPFAM" id="SSF53613">
    <property type="entry name" value="Ribokinase-like"/>
    <property type="match status" value="1"/>
</dbReference>
<evidence type="ECO:0000313" key="4">
    <source>
        <dbReference type="EMBL" id="TFE68007.1"/>
    </source>
</evidence>
<dbReference type="OrthoDB" id="9813569at2"/>
<evidence type="ECO:0000313" key="5">
    <source>
        <dbReference type="Proteomes" id="UP000297713"/>
    </source>
</evidence>
<protein>
    <submittedName>
        <fullName evidence="4">Carbohydrate kinase</fullName>
    </submittedName>
</protein>
<dbReference type="PANTHER" id="PTHR42774">
    <property type="entry name" value="PHOSPHOTRANSFERASE SYSTEM TRANSPORT PROTEIN"/>
    <property type="match status" value="1"/>
</dbReference>
<sequence>MKSVDVLAVGHSCYDLSFFVEKDPLGDEKGSATDLVLCGGGPAANAAVAASRLGGKSAFCGYAGLDLFGEMICQEFKEERVDTTLLIRKGFPTPVACCLVKPDGKRAVVNYRKQTPFLNPEEIDLSALSPKVILFDGHEPLVSQQFSIVAKERKIPTVLDGGSLHEGTLSLASQVDYLVSSEKFIKQLTALNDPQLAFEKASEKYPNLIVTLGEKGLFWSYLNKKGMMKSLPITPVDTNGAGDVFHGAFCLGIARGMDWNNLLLFATVAAGLSCTRKGARSSFPTKKEVERELKKTKLEDLLCFPFYEHMGK</sequence>